<reference evidence="4" key="1">
    <citation type="journal article" date="2019" name="Int. J. Syst. Evol. Microbiol.">
        <title>The Global Catalogue of Microorganisms (GCM) 10K type strain sequencing project: providing services to taxonomists for standard genome sequencing and annotation.</title>
        <authorList>
            <consortium name="The Broad Institute Genomics Platform"/>
            <consortium name="The Broad Institute Genome Sequencing Center for Infectious Disease"/>
            <person name="Wu L."/>
            <person name="Ma J."/>
        </authorList>
    </citation>
    <scope>NUCLEOTIDE SEQUENCE [LARGE SCALE GENOMIC DNA]</scope>
    <source>
        <strain evidence="4">CGMCC 1.12237</strain>
    </source>
</reference>
<dbReference type="InterPro" id="IPR005754">
    <property type="entry name" value="Sortase"/>
</dbReference>
<evidence type="ECO:0000256" key="2">
    <source>
        <dbReference type="SAM" id="Phobius"/>
    </source>
</evidence>
<protein>
    <submittedName>
        <fullName evidence="3">Class D sortase</fullName>
    </submittedName>
</protein>
<sequence>MVSRIIKTISLLLMMGGLILLIYVGYQLYSTKEKESKRLEEARTIISDEVIKEISNVGVFNYDSIKEGDTVGVFYIPRLDREIPIIEGTSEEELSQGVGHYISTGYPGENKQILLSGHRDTVFRQFGDLEDGDELHVKMEHGTFIYEIRDHIIVDADDTTVIDPNRAEEVLTVSTCYPFSFIGDAPDRYVIFAYPK</sequence>
<dbReference type="Pfam" id="PF04203">
    <property type="entry name" value="Sortase"/>
    <property type="match status" value="1"/>
</dbReference>
<dbReference type="Gene3D" id="2.40.260.10">
    <property type="entry name" value="Sortase"/>
    <property type="match status" value="1"/>
</dbReference>
<organism evidence="3 4">
    <name type="scientific">Lederbergia graminis</name>
    <dbReference type="NCBI Taxonomy" id="735518"/>
    <lineage>
        <taxon>Bacteria</taxon>
        <taxon>Bacillati</taxon>
        <taxon>Bacillota</taxon>
        <taxon>Bacilli</taxon>
        <taxon>Bacillales</taxon>
        <taxon>Bacillaceae</taxon>
        <taxon>Lederbergia</taxon>
    </lineage>
</organism>
<evidence type="ECO:0000256" key="1">
    <source>
        <dbReference type="ARBA" id="ARBA00022801"/>
    </source>
</evidence>
<name>A0ABW0LCH7_9BACI</name>
<dbReference type="InterPro" id="IPR023365">
    <property type="entry name" value="Sortase_dom-sf"/>
</dbReference>
<dbReference type="RefSeq" id="WP_382347281.1">
    <property type="nucleotide sequence ID" value="NZ_JBHSMC010000001.1"/>
</dbReference>
<evidence type="ECO:0000313" key="3">
    <source>
        <dbReference type="EMBL" id="MFC5463588.1"/>
    </source>
</evidence>
<dbReference type="CDD" id="cd05828">
    <property type="entry name" value="Sortase_D_1"/>
    <property type="match status" value="1"/>
</dbReference>
<keyword evidence="2" id="KW-0812">Transmembrane</keyword>
<comment type="caution">
    <text evidence="3">The sequence shown here is derived from an EMBL/GenBank/DDBJ whole genome shotgun (WGS) entry which is preliminary data.</text>
</comment>
<keyword evidence="2" id="KW-1133">Transmembrane helix</keyword>
<proteinExistence type="predicted"/>
<dbReference type="NCBIfam" id="NF033746">
    <property type="entry name" value="class_D_sortase"/>
    <property type="match status" value="1"/>
</dbReference>
<dbReference type="EMBL" id="JBHSMC010000001">
    <property type="protein sequence ID" value="MFC5463588.1"/>
    <property type="molecule type" value="Genomic_DNA"/>
</dbReference>
<gene>
    <name evidence="3" type="ORF">ACFPM4_02340</name>
</gene>
<feature type="transmembrane region" description="Helical" evidence="2">
    <location>
        <begin position="6"/>
        <end position="29"/>
    </location>
</feature>
<accession>A0ABW0LCH7</accession>
<evidence type="ECO:0000313" key="4">
    <source>
        <dbReference type="Proteomes" id="UP001596147"/>
    </source>
</evidence>
<dbReference type="InterPro" id="IPR041999">
    <property type="entry name" value="Sortase_D_1"/>
</dbReference>
<dbReference type="Proteomes" id="UP001596147">
    <property type="component" value="Unassembled WGS sequence"/>
</dbReference>
<keyword evidence="1" id="KW-0378">Hydrolase</keyword>
<dbReference type="InterPro" id="IPR053525">
    <property type="entry name" value="Sortase_D"/>
</dbReference>
<dbReference type="SUPFAM" id="SSF63817">
    <property type="entry name" value="Sortase"/>
    <property type="match status" value="1"/>
</dbReference>
<keyword evidence="2" id="KW-0472">Membrane</keyword>
<keyword evidence="4" id="KW-1185">Reference proteome</keyword>
<dbReference type="NCBIfam" id="TIGR01076">
    <property type="entry name" value="sortase_fam"/>
    <property type="match status" value="1"/>
</dbReference>